<dbReference type="RefSeq" id="WP_080041649.1">
    <property type="nucleotide sequence ID" value="NZ_CP017717.1"/>
</dbReference>
<dbReference type="OrthoDB" id="4278078at2"/>
<dbReference type="Pfam" id="PF06013">
    <property type="entry name" value="WXG100"/>
    <property type="match status" value="1"/>
</dbReference>
<dbReference type="InterPro" id="IPR010310">
    <property type="entry name" value="T7SS_ESAT-6-like"/>
</dbReference>
<gene>
    <name evidence="2" type="ORF">BKM31_31555</name>
</gene>
<evidence type="ECO:0000313" key="2">
    <source>
        <dbReference type="EMBL" id="AQZ65387.1"/>
    </source>
</evidence>
<accession>A0A1V0A5A6</accession>
<dbReference type="InterPro" id="IPR036689">
    <property type="entry name" value="ESAT-6-like_sf"/>
</dbReference>
<dbReference type="AlphaFoldDB" id="A0A1V0A5A6"/>
<dbReference type="KEGG" id="noa:BKM31_31555"/>
<sequence>MSGNPDIILANFDEMEEIAAELGRAYANLVGELTDLETDLKVLETWEGSAKDVYLDAKRQWNEAVVTMGDTMQRFGPALHDATEIMRDAENANVRRWGT</sequence>
<dbReference type="Proteomes" id="UP000190797">
    <property type="component" value="Chromosome"/>
</dbReference>
<dbReference type="SUPFAM" id="SSF140453">
    <property type="entry name" value="EsxAB dimer-like"/>
    <property type="match status" value="1"/>
</dbReference>
<proteinExistence type="inferred from homology"/>
<evidence type="ECO:0000256" key="1">
    <source>
        <dbReference type="RuleBase" id="RU362001"/>
    </source>
</evidence>
<reference evidence="3" key="1">
    <citation type="journal article" date="2017" name="Med. Chem. Commun.">
        <title>Nonomuraea sp. ATCC 55076 harbours the largest actinomycete chromosome to date and the kistamicin biosynthetic gene cluster.</title>
        <authorList>
            <person name="Nazari B."/>
            <person name="Forneris C.C."/>
            <person name="Gibson M.I."/>
            <person name="Moon K."/>
            <person name="Schramma K.R."/>
            <person name="Seyedsayamdost M.R."/>
        </authorList>
    </citation>
    <scope>NUCLEOTIDE SEQUENCE [LARGE SCALE GENOMIC DNA]</scope>
    <source>
        <strain evidence="3">ATCC 55076</strain>
    </source>
</reference>
<dbReference type="Gene3D" id="1.10.287.1060">
    <property type="entry name" value="ESAT-6-like"/>
    <property type="match status" value="1"/>
</dbReference>
<evidence type="ECO:0000313" key="3">
    <source>
        <dbReference type="Proteomes" id="UP000190797"/>
    </source>
</evidence>
<dbReference type="NCBIfam" id="TIGR03930">
    <property type="entry name" value="WXG100_ESAT6"/>
    <property type="match status" value="1"/>
</dbReference>
<dbReference type="STRING" id="1909395.BKM31_31555"/>
<dbReference type="EMBL" id="CP017717">
    <property type="protein sequence ID" value="AQZ65387.1"/>
    <property type="molecule type" value="Genomic_DNA"/>
</dbReference>
<protein>
    <recommendedName>
        <fullName evidence="1">ESAT-6-like protein</fullName>
    </recommendedName>
</protein>
<comment type="similarity">
    <text evidence="1">Belongs to the WXG100 family.</text>
</comment>
<organism evidence="2 3">
    <name type="scientific">[Actinomadura] parvosata subsp. kistnae</name>
    <dbReference type="NCBI Taxonomy" id="1909395"/>
    <lineage>
        <taxon>Bacteria</taxon>
        <taxon>Bacillati</taxon>
        <taxon>Actinomycetota</taxon>
        <taxon>Actinomycetes</taxon>
        <taxon>Streptosporangiales</taxon>
        <taxon>Streptosporangiaceae</taxon>
        <taxon>Nonomuraea</taxon>
    </lineage>
</organism>
<name>A0A1V0A5A6_9ACTN</name>
<keyword evidence="3" id="KW-1185">Reference proteome</keyword>